<dbReference type="AlphaFoldDB" id="A0A8J2Z871"/>
<dbReference type="PANTHER" id="PTHR24321:SF15">
    <property type="entry name" value="OXIDOREDUCTASE UCPA"/>
    <property type="match status" value="1"/>
</dbReference>
<reference evidence="4 5" key="1">
    <citation type="journal article" date="2014" name="Int. J. Syst. Evol. Microbiol.">
        <title>Complete genome sequence of Corynebacterium casei LMG S-19264T (=DSM 44701T), isolated from a smear-ripened cheese.</title>
        <authorList>
            <consortium name="US DOE Joint Genome Institute (JGI-PGF)"/>
            <person name="Walter F."/>
            <person name="Albersmeier A."/>
            <person name="Kalinowski J."/>
            <person name="Ruckert C."/>
        </authorList>
    </citation>
    <scope>NUCLEOTIDE SEQUENCE [LARGE SCALE GENOMIC DNA]</scope>
    <source>
        <strain evidence="4 5">CGMCC 1.16330</strain>
    </source>
</reference>
<dbReference type="InterPro" id="IPR002347">
    <property type="entry name" value="SDR_fam"/>
</dbReference>
<protein>
    <submittedName>
        <fullName evidence="4">Oxidoreductase</fullName>
    </submittedName>
</protein>
<evidence type="ECO:0000313" key="5">
    <source>
        <dbReference type="Proteomes" id="UP000597507"/>
    </source>
</evidence>
<dbReference type="CDD" id="cd05233">
    <property type="entry name" value="SDR_c"/>
    <property type="match status" value="1"/>
</dbReference>
<gene>
    <name evidence="4" type="ORF">GCM10010964_05710</name>
</gene>
<dbReference type="Pfam" id="PF13561">
    <property type="entry name" value="adh_short_C2"/>
    <property type="match status" value="1"/>
</dbReference>
<dbReference type="Gene3D" id="3.40.50.720">
    <property type="entry name" value="NAD(P)-binding Rossmann-like Domain"/>
    <property type="match status" value="1"/>
</dbReference>
<keyword evidence="2" id="KW-0560">Oxidoreductase</keyword>
<dbReference type="NCBIfam" id="NF005559">
    <property type="entry name" value="PRK07231.1"/>
    <property type="match status" value="1"/>
</dbReference>
<dbReference type="InterPro" id="IPR036291">
    <property type="entry name" value="NAD(P)-bd_dom_sf"/>
</dbReference>
<feature type="region of interest" description="Disordered" evidence="3">
    <location>
        <begin position="257"/>
        <end position="282"/>
    </location>
</feature>
<dbReference type="Proteomes" id="UP000597507">
    <property type="component" value="Unassembled WGS sequence"/>
</dbReference>
<organism evidence="4 5">
    <name type="scientific">Caldovatus sediminis</name>
    <dbReference type="NCBI Taxonomy" id="2041189"/>
    <lineage>
        <taxon>Bacteria</taxon>
        <taxon>Pseudomonadati</taxon>
        <taxon>Pseudomonadota</taxon>
        <taxon>Alphaproteobacteria</taxon>
        <taxon>Acetobacterales</taxon>
        <taxon>Roseomonadaceae</taxon>
        <taxon>Caldovatus</taxon>
    </lineage>
</organism>
<dbReference type="GO" id="GO:0016491">
    <property type="term" value="F:oxidoreductase activity"/>
    <property type="evidence" value="ECO:0007669"/>
    <property type="project" value="UniProtKB-KW"/>
</dbReference>
<dbReference type="PROSITE" id="PS00061">
    <property type="entry name" value="ADH_SHORT"/>
    <property type="match status" value="1"/>
</dbReference>
<dbReference type="PRINTS" id="PR00081">
    <property type="entry name" value="GDHRDH"/>
</dbReference>
<dbReference type="InterPro" id="IPR020904">
    <property type="entry name" value="Sc_DH/Rdtase_CS"/>
</dbReference>
<comment type="similarity">
    <text evidence="1">Belongs to the short-chain dehydrogenases/reductases (SDR) family.</text>
</comment>
<dbReference type="PRINTS" id="PR00080">
    <property type="entry name" value="SDRFAMILY"/>
</dbReference>
<dbReference type="SUPFAM" id="SSF51735">
    <property type="entry name" value="NAD(P)-binding Rossmann-fold domains"/>
    <property type="match status" value="1"/>
</dbReference>
<proteinExistence type="inferred from homology"/>
<evidence type="ECO:0000256" key="2">
    <source>
        <dbReference type="ARBA" id="ARBA00023002"/>
    </source>
</evidence>
<dbReference type="PANTHER" id="PTHR24321">
    <property type="entry name" value="DEHYDROGENASES, SHORT CHAIN"/>
    <property type="match status" value="1"/>
</dbReference>
<dbReference type="RefSeq" id="WP_188898195.1">
    <property type="nucleotide sequence ID" value="NZ_BMKS01000001.1"/>
</dbReference>
<accession>A0A8J2Z871</accession>
<sequence>MSEPQPYQHPQDATRLTGKVAIVTGAGSRGEGIGNGRAISILLARRGARVLLTDIQPEWMEATARMIAAEGGEYATRICDVADEEQCRAAVEAAVARWGRLDILVNNVGISGPPGDATQVDPAAWDHAMRVNVASVMLMSKYAIPEMRKAGGGAIVNLASIAGLQGGHPGLLYPTTKGAIVQMTRAMASHHGPEGIRVNAVAPGYVYTPMVAARGMSEELRRFRREMGLLKTEGTAWDVAEAVAFLASPAARWITGHTLPVDSGRSSGTTNRGSPVPDGAPR</sequence>
<dbReference type="EMBL" id="BMKS01000001">
    <property type="protein sequence ID" value="GGG20357.1"/>
    <property type="molecule type" value="Genomic_DNA"/>
</dbReference>
<feature type="compositionally biased region" description="Low complexity" evidence="3">
    <location>
        <begin position="263"/>
        <end position="274"/>
    </location>
</feature>
<evidence type="ECO:0000256" key="3">
    <source>
        <dbReference type="SAM" id="MobiDB-lite"/>
    </source>
</evidence>
<evidence type="ECO:0000313" key="4">
    <source>
        <dbReference type="EMBL" id="GGG20357.1"/>
    </source>
</evidence>
<comment type="caution">
    <text evidence="4">The sequence shown here is derived from an EMBL/GenBank/DDBJ whole genome shotgun (WGS) entry which is preliminary data.</text>
</comment>
<name>A0A8J2Z871_9PROT</name>
<dbReference type="FunFam" id="3.40.50.720:FF:000084">
    <property type="entry name" value="Short-chain dehydrogenase reductase"/>
    <property type="match status" value="1"/>
</dbReference>
<keyword evidence="5" id="KW-1185">Reference proteome</keyword>
<evidence type="ECO:0000256" key="1">
    <source>
        <dbReference type="ARBA" id="ARBA00006484"/>
    </source>
</evidence>